<reference evidence="12 13" key="1">
    <citation type="submission" date="2019-03" db="EMBL/GenBank/DDBJ databases">
        <title>Genomic Encyclopedia of Type Strains, Phase IV (KMG-IV): sequencing the most valuable type-strain genomes for metagenomic binning, comparative biology and taxonomic classification.</title>
        <authorList>
            <person name="Goeker M."/>
        </authorList>
    </citation>
    <scope>NUCLEOTIDE SEQUENCE [LARGE SCALE GENOMIC DNA]</scope>
    <source>
        <strain evidence="12 13">DSM 25059</strain>
    </source>
</reference>
<dbReference type="RefSeq" id="WP_133495713.1">
    <property type="nucleotide sequence ID" value="NZ_BMLU01000006.1"/>
</dbReference>
<dbReference type="PANTHER" id="PTHR30042">
    <property type="entry name" value="POTASSIUM-TRANSPORTING ATPASE C CHAIN"/>
    <property type="match status" value="1"/>
</dbReference>
<keyword evidence="2 11" id="KW-1003">Cell membrane</keyword>
<evidence type="ECO:0000256" key="3">
    <source>
        <dbReference type="ARBA" id="ARBA00022538"/>
    </source>
</evidence>
<keyword evidence="7 11" id="KW-0630">Potassium</keyword>
<keyword evidence="5 11" id="KW-0547">Nucleotide-binding</keyword>
<evidence type="ECO:0000256" key="5">
    <source>
        <dbReference type="ARBA" id="ARBA00022741"/>
    </source>
</evidence>
<evidence type="ECO:0000256" key="11">
    <source>
        <dbReference type="HAMAP-Rule" id="MF_00276"/>
    </source>
</evidence>
<keyword evidence="3 11" id="KW-0633">Potassium transport</keyword>
<dbReference type="GO" id="GO:0005524">
    <property type="term" value="F:ATP binding"/>
    <property type="evidence" value="ECO:0007669"/>
    <property type="project" value="UniProtKB-UniRule"/>
</dbReference>
<evidence type="ECO:0000313" key="12">
    <source>
        <dbReference type="EMBL" id="TDN82342.1"/>
    </source>
</evidence>
<sequence>MSLILSSLRIVIASMLICVAGYAALILGAAQLVNPAGAQGGLVFAADGHVIGSAHVAQNFTAPRYFWPRPSAVDYAADAAGGSNKSPTSPALTERGREIVARYGAEARHPLPADLSAASGAGLDPDISEAGALYQVPRIAAARNVAPEVVRAVVAKLAYRPGGPFTDDRIVNVLALNRALDAAETAGPR</sequence>
<comment type="similarity">
    <text evidence="11">Belongs to the KdpC family.</text>
</comment>
<evidence type="ECO:0000256" key="6">
    <source>
        <dbReference type="ARBA" id="ARBA00022840"/>
    </source>
</evidence>
<keyword evidence="8 11" id="KW-1133">Transmembrane helix</keyword>
<comment type="subcellular location">
    <subcellularLocation>
        <location evidence="11">Cell membrane</location>
        <topology evidence="11">Single-pass membrane protein</topology>
    </subcellularLocation>
</comment>
<protein>
    <recommendedName>
        <fullName evidence="11">Potassium-transporting ATPase KdpC subunit</fullName>
    </recommendedName>
    <alternativeName>
        <fullName evidence="11">ATP phosphohydrolase [potassium-transporting] C chain</fullName>
    </alternativeName>
    <alternativeName>
        <fullName evidence="11">Potassium-binding and translocating subunit C</fullName>
    </alternativeName>
    <alternativeName>
        <fullName evidence="11">Potassium-translocating ATPase C chain</fullName>
    </alternativeName>
</protein>
<keyword evidence="1 11" id="KW-0813">Transport</keyword>
<dbReference type="OrthoDB" id="9788285at2"/>
<evidence type="ECO:0000256" key="8">
    <source>
        <dbReference type="ARBA" id="ARBA00022989"/>
    </source>
</evidence>
<evidence type="ECO:0000256" key="7">
    <source>
        <dbReference type="ARBA" id="ARBA00022958"/>
    </source>
</evidence>
<keyword evidence="6 11" id="KW-0067">ATP-binding</keyword>
<comment type="function">
    <text evidence="11">Part of the high-affinity ATP-driven potassium transport (or Kdp) system, which catalyzes the hydrolysis of ATP coupled with the electrogenic transport of potassium into the cytoplasm. This subunit acts as a catalytic chaperone that increases the ATP-binding affinity of the ATP-hydrolyzing subunit KdpB by the formation of a transient KdpB/KdpC/ATP ternary complex.</text>
</comment>
<evidence type="ECO:0000256" key="4">
    <source>
        <dbReference type="ARBA" id="ARBA00022692"/>
    </source>
</evidence>
<evidence type="ECO:0000256" key="2">
    <source>
        <dbReference type="ARBA" id="ARBA00022475"/>
    </source>
</evidence>
<dbReference type="PIRSF" id="PIRSF001296">
    <property type="entry name" value="K_ATPase_KdpC"/>
    <property type="match status" value="1"/>
</dbReference>
<evidence type="ECO:0000256" key="9">
    <source>
        <dbReference type="ARBA" id="ARBA00023065"/>
    </source>
</evidence>
<evidence type="ECO:0000256" key="10">
    <source>
        <dbReference type="ARBA" id="ARBA00023136"/>
    </source>
</evidence>
<proteinExistence type="inferred from homology"/>
<dbReference type="AlphaFoldDB" id="A0A4R6FLE4"/>
<keyword evidence="13" id="KW-1185">Reference proteome</keyword>
<gene>
    <name evidence="11" type="primary">kdpC</name>
    <name evidence="12" type="ORF">EV664_106151</name>
</gene>
<keyword evidence="9 11" id="KW-0406">Ion transport</keyword>
<dbReference type="HAMAP" id="MF_00276">
    <property type="entry name" value="KdpC"/>
    <property type="match status" value="1"/>
</dbReference>
<name>A0A4R6FLE4_9SPHN</name>
<keyword evidence="10 11" id="KW-0472">Membrane</keyword>
<dbReference type="InterPro" id="IPR003820">
    <property type="entry name" value="KdpC"/>
</dbReference>
<comment type="caution">
    <text evidence="12">The sequence shown here is derived from an EMBL/GenBank/DDBJ whole genome shotgun (WGS) entry which is preliminary data.</text>
</comment>
<evidence type="ECO:0000256" key="1">
    <source>
        <dbReference type="ARBA" id="ARBA00022448"/>
    </source>
</evidence>
<accession>A0A4R6FLE4</accession>
<dbReference type="GO" id="GO:0005886">
    <property type="term" value="C:plasma membrane"/>
    <property type="evidence" value="ECO:0007669"/>
    <property type="project" value="UniProtKB-SubCell"/>
</dbReference>
<dbReference type="Pfam" id="PF02669">
    <property type="entry name" value="KdpC"/>
    <property type="match status" value="1"/>
</dbReference>
<dbReference type="PANTHER" id="PTHR30042:SF2">
    <property type="entry name" value="POTASSIUM-TRANSPORTING ATPASE KDPC SUBUNIT"/>
    <property type="match status" value="1"/>
</dbReference>
<dbReference type="Proteomes" id="UP000295493">
    <property type="component" value="Unassembled WGS sequence"/>
</dbReference>
<dbReference type="EMBL" id="SNWD01000006">
    <property type="protein sequence ID" value="TDN82342.1"/>
    <property type="molecule type" value="Genomic_DNA"/>
</dbReference>
<dbReference type="GO" id="GO:0008556">
    <property type="term" value="F:P-type potassium transmembrane transporter activity"/>
    <property type="evidence" value="ECO:0007669"/>
    <property type="project" value="InterPro"/>
</dbReference>
<organism evidence="12 13">
    <name type="scientific">Stakelama pacifica</name>
    <dbReference type="NCBI Taxonomy" id="517720"/>
    <lineage>
        <taxon>Bacteria</taxon>
        <taxon>Pseudomonadati</taxon>
        <taxon>Pseudomonadota</taxon>
        <taxon>Alphaproteobacteria</taxon>
        <taxon>Sphingomonadales</taxon>
        <taxon>Sphingomonadaceae</taxon>
        <taxon>Stakelama</taxon>
    </lineage>
</organism>
<evidence type="ECO:0000313" key="13">
    <source>
        <dbReference type="Proteomes" id="UP000295493"/>
    </source>
</evidence>
<keyword evidence="4 11" id="KW-0812">Transmembrane</keyword>
<comment type="subunit">
    <text evidence="11">The system is composed of three essential subunits: KdpA, KdpB and KdpC.</text>
</comment>